<keyword evidence="2" id="KW-1185">Reference proteome</keyword>
<sequence>MIEPIELRPGNYIHPGLPGEAAADTGVYLRVVSVDLVARQVKAKADYQQDIRTFAVAEIYPCGLSDLQQAIGGLAFGPHSILLQDEGVYIVHEEGPSIPLPHIRYVHQFQNLVRSLTGSEMAFNLAARS</sequence>
<evidence type="ECO:0000313" key="2">
    <source>
        <dbReference type="Proteomes" id="UP000240572"/>
    </source>
</evidence>
<gene>
    <name evidence="1" type="ORF">B0I18_1108</name>
</gene>
<organism evidence="1 2">
    <name type="scientific">Taibaiella chishuiensis</name>
    <dbReference type="NCBI Taxonomy" id="1434707"/>
    <lineage>
        <taxon>Bacteria</taxon>
        <taxon>Pseudomonadati</taxon>
        <taxon>Bacteroidota</taxon>
        <taxon>Chitinophagia</taxon>
        <taxon>Chitinophagales</taxon>
        <taxon>Chitinophagaceae</taxon>
        <taxon>Taibaiella</taxon>
    </lineage>
</organism>
<dbReference type="AlphaFoldDB" id="A0A2P8CXM6"/>
<reference evidence="1 2" key="1">
    <citation type="submission" date="2018-03" db="EMBL/GenBank/DDBJ databases">
        <title>Genomic Encyclopedia of Type Strains, Phase III (KMG-III): the genomes of soil and plant-associated and newly described type strains.</title>
        <authorList>
            <person name="Whitman W."/>
        </authorList>
    </citation>
    <scope>NUCLEOTIDE SEQUENCE [LARGE SCALE GENOMIC DNA]</scope>
    <source>
        <strain evidence="1 2">CGMCC 1.12700</strain>
    </source>
</reference>
<name>A0A2P8CXM6_9BACT</name>
<proteinExistence type="predicted"/>
<dbReference type="EMBL" id="PYGD01000010">
    <property type="protein sequence ID" value="PSK89709.1"/>
    <property type="molecule type" value="Genomic_DNA"/>
</dbReference>
<accession>A0A2P8CXM6</accession>
<dbReference type="OrthoDB" id="673011at2"/>
<dbReference type="RefSeq" id="WP_106524521.1">
    <property type="nucleotide sequence ID" value="NZ_PYGD01000010.1"/>
</dbReference>
<evidence type="ECO:0000313" key="1">
    <source>
        <dbReference type="EMBL" id="PSK89709.1"/>
    </source>
</evidence>
<dbReference type="Proteomes" id="UP000240572">
    <property type="component" value="Unassembled WGS sequence"/>
</dbReference>
<protein>
    <submittedName>
        <fullName evidence="1">Uncharacterized protein</fullName>
    </submittedName>
</protein>
<comment type="caution">
    <text evidence="1">The sequence shown here is derived from an EMBL/GenBank/DDBJ whole genome shotgun (WGS) entry which is preliminary data.</text>
</comment>